<dbReference type="Proteomes" id="UP000653305">
    <property type="component" value="Unassembled WGS sequence"/>
</dbReference>
<keyword evidence="2" id="KW-1185">Reference proteome</keyword>
<accession>A0A830DAD3</accession>
<name>A0A830DAD3_9LAMI</name>
<organism evidence="1 2">
    <name type="scientific">Phtheirospermum japonicum</name>
    <dbReference type="NCBI Taxonomy" id="374723"/>
    <lineage>
        <taxon>Eukaryota</taxon>
        <taxon>Viridiplantae</taxon>
        <taxon>Streptophyta</taxon>
        <taxon>Embryophyta</taxon>
        <taxon>Tracheophyta</taxon>
        <taxon>Spermatophyta</taxon>
        <taxon>Magnoliopsida</taxon>
        <taxon>eudicotyledons</taxon>
        <taxon>Gunneridae</taxon>
        <taxon>Pentapetalae</taxon>
        <taxon>asterids</taxon>
        <taxon>lamiids</taxon>
        <taxon>Lamiales</taxon>
        <taxon>Orobanchaceae</taxon>
        <taxon>Orobanchaceae incertae sedis</taxon>
        <taxon>Phtheirospermum</taxon>
    </lineage>
</organism>
<evidence type="ECO:0000313" key="2">
    <source>
        <dbReference type="Proteomes" id="UP000653305"/>
    </source>
</evidence>
<proteinExistence type="predicted"/>
<dbReference type="PANTHER" id="PTHR33181:SF58">
    <property type="match status" value="1"/>
</dbReference>
<protein>
    <submittedName>
        <fullName evidence="1">Uncharacterized protein</fullName>
    </submittedName>
</protein>
<dbReference type="OrthoDB" id="661559at2759"/>
<dbReference type="AlphaFoldDB" id="A0A830DAD3"/>
<evidence type="ECO:0000313" key="1">
    <source>
        <dbReference type="EMBL" id="GFQ04046.1"/>
    </source>
</evidence>
<sequence>MAMNWWGKMMTPMRKVWTKVSKRFGLRKHGLVKLHQDVRFCEYEDVHILWDMLKRNQMDLTSEKKPFWKLHWSKCSPLLCRAV</sequence>
<reference evidence="1" key="1">
    <citation type="submission" date="2020-07" db="EMBL/GenBank/DDBJ databases">
        <title>Ethylene signaling mediates host invasion by parasitic plants.</title>
        <authorList>
            <person name="Yoshida S."/>
        </authorList>
    </citation>
    <scope>NUCLEOTIDE SEQUENCE</scope>
    <source>
        <strain evidence="1">Okayama</strain>
    </source>
</reference>
<gene>
    <name evidence="1" type="ORF">PHJA_002548500</name>
</gene>
<dbReference type="PANTHER" id="PTHR33181">
    <property type="entry name" value="OS01G0778500 PROTEIN"/>
    <property type="match status" value="1"/>
</dbReference>
<comment type="caution">
    <text evidence="1">The sequence shown here is derived from an EMBL/GenBank/DDBJ whole genome shotgun (WGS) entry which is preliminary data.</text>
</comment>
<dbReference type="EMBL" id="BMAC01000898">
    <property type="protein sequence ID" value="GFQ04046.1"/>
    <property type="molecule type" value="Genomic_DNA"/>
</dbReference>